<name>A0A3L8SNK6_CHLGU</name>
<keyword evidence="2" id="KW-1185">Reference proteome</keyword>
<dbReference type="EMBL" id="QUSF01000011">
    <property type="protein sequence ID" value="RLW05251.1"/>
    <property type="molecule type" value="Genomic_DNA"/>
</dbReference>
<sequence length="118" mass="13508">MPRAELRHREMSLAQRRKKVDSDLQQLLPVKGKQYRTLFWDYLCVLCPEKASETSGCHLGSELRKSQEGWVADFCEVKSMSKCHECSVNGNSGYYLKENKLEKYKSRSTSTLCGPLGL</sequence>
<dbReference type="Proteomes" id="UP000276834">
    <property type="component" value="Unassembled WGS sequence"/>
</dbReference>
<evidence type="ECO:0000313" key="1">
    <source>
        <dbReference type="EMBL" id="RLW05251.1"/>
    </source>
</evidence>
<feature type="non-terminal residue" evidence="1">
    <location>
        <position position="118"/>
    </location>
</feature>
<dbReference type="AlphaFoldDB" id="A0A3L8SNK6"/>
<gene>
    <name evidence="1" type="ORF">DV515_00005378</name>
</gene>
<accession>A0A3L8SNK6</accession>
<protein>
    <submittedName>
        <fullName evidence="1">Uncharacterized protein</fullName>
    </submittedName>
</protein>
<reference evidence="1 2" key="1">
    <citation type="journal article" date="2018" name="Proc. R. Soc. B">
        <title>A non-coding region near Follistatin controls head colour polymorphism in the Gouldian finch.</title>
        <authorList>
            <person name="Toomey M.B."/>
            <person name="Marques C.I."/>
            <person name="Andrade P."/>
            <person name="Araujo P.M."/>
            <person name="Sabatino S."/>
            <person name="Gazda M.A."/>
            <person name="Afonso S."/>
            <person name="Lopes R.J."/>
            <person name="Corbo J.C."/>
            <person name="Carneiro M."/>
        </authorList>
    </citation>
    <scope>NUCLEOTIDE SEQUENCE [LARGE SCALE GENOMIC DNA]</scope>
    <source>
        <strain evidence="1">Red01</strain>
        <tissue evidence="1">Muscle</tissue>
    </source>
</reference>
<evidence type="ECO:0000313" key="2">
    <source>
        <dbReference type="Proteomes" id="UP000276834"/>
    </source>
</evidence>
<proteinExistence type="predicted"/>
<organism evidence="1 2">
    <name type="scientific">Chloebia gouldiae</name>
    <name type="common">Gouldian finch</name>
    <name type="synonym">Erythrura gouldiae</name>
    <dbReference type="NCBI Taxonomy" id="44316"/>
    <lineage>
        <taxon>Eukaryota</taxon>
        <taxon>Metazoa</taxon>
        <taxon>Chordata</taxon>
        <taxon>Craniata</taxon>
        <taxon>Vertebrata</taxon>
        <taxon>Euteleostomi</taxon>
        <taxon>Archelosauria</taxon>
        <taxon>Archosauria</taxon>
        <taxon>Dinosauria</taxon>
        <taxon>Saurischia</taxon>
        <taxon>Theropoda</taxon>
        <taxon>Coelurosauria</taxon>
        <taxon>Aves</taxon>
        <taxon>Neognathae</taxon>
        <taxon>Neoaves</taxon>
        <taxon>Telluraves</taxon>
        <taxon>Australaves</taxon>
        <taxon>Passeriformes</taxon>
        <taxon>Passeroidea</taxon>
        <taxon>Passeridae</taxon>
        <taxon>Chloebia</taxon>
    </lineage>
</organism>
<comment type="caution">
    <text evidence="1">The sequence shown here is derived from an EMBL/GenBank/DDBJ whole genome shotgun (WGS) entry which is preliminary data.</text>
</comment>